<dbReference type="Pfam" id="PF00060">
    <property type="entry name" value="Lig_chan"/>
    <property type="match status" value="1"/>
</dbReference>
<dbReference type="EMBL" id="VCGU01000004">
    <property type="protein sequence ID" value="TRY77458.1"/>
    <property type="molecule type" value="Genomic_DNA"/>
</dbReference>
<proteinExistence type="inferred from homology"/>
<evidence type="ECO:0000256" key="19">
    <source>
        <dbReference type="SAM" id="Phobius"/>
    </source>
</evidence>
<feature type="binding site" evidence="16">
    <location>
        <position position="241"/>
    </location>
    <ligand>
        <name>L-glutamate</name>
        <dbReference type="ChEBI" id="CHEBI:29985"/>
    </ligand>
</feature>
<feature type="binding site" evidence="16">
    <location>
        <position position="73"/>
    </location>
    <ligand>
        <name>L-glutamate</name>
        <dbReference type="ChEBI" id="CHEBI:29985"/>
    </ligand>
</feature>
<dbReference type="PRINTS" id="PR00177">
    <property type="entry name" value="NMDARECEPTOR"/>
</dbReference>
<feature type="site" description="Crucial to convey clamshell closure to channel opening" evidence="17">
    <location>
        <position position="220"/>
    </location>
</feature>
<dbReference type="InterPro" id="IPR015683">
    <property type="entry name" value="Ionotropic_Glu_rcpt"/>
</dbReference>
<keyword evidence="13" id="KW-1071">Ligand-gated ion channel</keyword>
<keyword evidence="4 19" id="KW-0812">Transmembrane</keyword>
<reference evidence="22 23" key="1">
    <citation type="journal article" date="2018" name="Nat. Ecol. Evol.">
        <title>Genomic signatures of mitonuclear coevolution across populations of Tigriopus californicus.</title>
        <authorList>
            <person name="Barreto F.S."/>
            <person name="Watson E.T."/>
            <person name="Lima T.G."/>
            <person name="Willett C.S."/>
            <person name="Edmands S."/>
            <person name="Li W."/>
            <person name="Burton R.S."/>
        </authorList>
    </citation>
    <scope>NUCLEOTIDE SEQUENCE [LARGE SCALE GENOMIC DNA]</scope>
    <source>
        <strain evidence="22 23">San Diego</strain>
    </source>
</reference>
<dbReference type="GO" id="GO:0015276">
    <property type="term" value="F:ligand-gated monoatomic ion channel activity"/>
    <property type="evidence" value="ECO:0007669"/>
    <property type="project" value="InterPro"/>
</dbReference>
<keyword evidence="18" id="KW-1015">Disulfide bond</keyword>
<feature type="disulfide bond" evidence="18">
    <location>
        <begin position="304"/>
        <end position="362"/>
    </location>
</feature>
<evidence type="ECO:0000256" key="1">
    <source>
        <dbReference type="ARBA" id="ARBA00008685"/>
    </source>
</evidence>
<dbReference type="InterPro" id="IPR001508">
    <property type="entry name" value="Iono_Glu_rcpt_met"/>
</dbReference>
<evidence type="ECO:0000256" key="14">
    <source>
        <dbReference type="ARBA" id="ARBA00023303"/>
    </source>
</evidence>
<keyword evidence="3" id="KW-1003">Cell membrane</keyword>
<feature type="transmembrane region" description="Helical" evidence="19">
    <location>
        <begin position="191"/>
        <end position="213"/>
    </location>
</feature>
<gene>
    <name evidence="22" type="ORF">TCAL_05322</name>
</gene>
<comment type="similarity">
    <text evidence="1">Belongs to the glutamate-gated ion channel (TC 1.A.10.1) family.</text>
</comment>
<dbReference type="InterPro" id="IPR001320">
    <property type="entry name" value="Iontro_rcpt_C"/>
</dbReference>
<evidence type="ECO:0000256" key="16">
    <source>
        <dbReference type="PIRSR" id="PIRSR601508-1"/>
    </source>
</evidence>
<dbReference type="FunFam" id="3.40.190.10:FF:000024">
    <property type="entry name" value="Glutamate receptor, ionotropic, delta 1"/>
    <property type="match status" value="1"/>
</dbReference>
<evidence type="ECO:0000256" key="3">
    <source>
        <dbReference type="ARBA" id="ARBA00022475"/>
    </source>
</evidence>
<dbReference type="Proteomes" id="UP000318571">
    <property type="component" value="Chromosome 5"/>
</dbReference>
<keyword evidence="23" id="KW-1185">Reference proteome</keyword>
<dbReference type="FunFam" id="1.10.287.70:FF:000010">
    <property type="entry name" value="Putative glutamate receptor ionotropic kainate 1"/>
    <property type="match status" value="1"/>
</dbReference>
<evidence type="ECO:0000259" key="20">
    <source>
        <dbReference type="SMART" id="SM00079"/>
    </source>
</evidence>
<organism evidence="22 23">
    <name type="scientific">Tigriopus californicus</name>
    <name type="common">Marine copepod</name>
    <dbReference type="NCBI Taxonomy" id="6832"/>
    <lineage>
        <taxon>Eukaryota</taxon>
        <taxon>Metazoa</taxon>
        <taxon>Ecdysozoa</taxon>
        <taxon>Arthropoda</taxon>
        <taxon>Crustacea</taxon>
        <taxon>Multicrustacea</taxon>
        <taxon>Hexanauplia</taxon>
        <taxon>Copepoda</taxon>
        <taxon>Harpacticoida</taxon>
        <taxon>Harpacticidae</taxon>
        <taxon>Tigriopus</taxon>
    </lineage>
</organism>
<keyword evidence="7" id="KW-0770">Synapse</keyword>
<evidence type="ECO:0000256" key="11">
    <source>
        <dbReference type="ARBA" id="ARBA00023180"/>
    </source>
</evidence>
<dbReference type="OMA" id="PMENGTW"/>
<evidence type="ECO:0000313" key="23">
    <source>
        <dbReference type="Proteomes" id="UP000318571"/>
    </source>
</evidence>
<evidence type="ECO:0000256" key="18">
    <source>
        <dbReference type="PIRSR" id="PIRSR601508-3"/>
    </source>
</evidence>
<dbReference type="GO" id="GO:0038023">
    <property type="term" value="F:signaling receptor activity"/>
    <property type="evidence" value="ECO:0007669"/>
    <property type="project" value="InterPro"/>
</dbReference>
<feature type="binding site" evidence="16">
    <location>
        <position position="242"/>
    </location>
    <ligand>
        <name>L-glutamate</name>
        <dbReference type="ChEBI" id="CHEBI:29985"/>
    </ligand>
</feature>
<feature type="transmembrane region" description="Helical" evidence="19">
    <location>
        <begin position="376"/>
        <end position="399"/>
    </location>
</feature>
<feature type="site" description="Interaction with the cone snail toxin Con-ikot-ikot" evidence="17">
    <location>
        <position position="338"/>
    </location>
</feature>
<dbReference type="STRING" id="6832.A0A553PIE7"/>
<keyword evidence="14" id="KW-0407">Ion channel</keyword>
<dbReference type="AlphaFoldDB" id="A0A553PIE7"/>
<dbReference type="PANTHER" id="PTHR18966">
    <property type="entry name" value="IONOTROPIC GLUTAMATE RECEPTOR"/>
    <property type="match status" value="1"/>
</dbReference>
<keyword evidence="10" id="KW-0675">Receptor</keyword>
<dbReference type="GO" id="GO:0045211">
    <property type="term" value="C:postsynaptic membrane"/>
    <property type="evidence" value="ECO:0007669"/>
    <property type="project" value="UniProtKB-SubCell"/>
</dbReference>
<keyword evidence="2" id="KW-0813">Transport</keyword>
<evidence type="ECO:0000256" key="4">
    <source>
        <dbReference type="ARBA" id="ARBA00022692"/>
    </source>
</evidence>
<feature type="domain" description="Ionotropic glutamate receptor L-glutamate and glycine-binding" evidence="21">
    <location>
        <begin position="1"/>
        <end position="62"/>
    </location>
</feature>
<evidence type="ECO:0000256" key="6">
    <source>
        <dbReference type="ARBA" id="ARBA00022989"/>
    </source>
</evidence>
<evidence type="ECO:0000259" key="21">
    <source>
        <dbReference type="SMART" id="SM00918"/>
    </source>
</evidence>
<dbReference type="Pfam" id="PF10613">
    <property type="entry name" value="Lig_chan-Glu_bd"/>
    <property type="match status" value="1"/>
</dbReference>
<keyword evidence="11" id="KW-0325">Glycoprotein</keyword>
<dbReference type="Gene3D" id="1.10.287.70">
    <property type="match status" value="1"/>
</dbReference>
<dbReference type="SMART" id="SM00918">
    <property type="entry name" value="Lig_chan-Glu_bd"/>
    <property type="match status" value="1"/>
</dbReference>
<evidence type="ECO:0008006" key="24">
    <source>
        <dbReference type="Google" id="ProtNLM"/>
    </source>
</evidence>
<evidence type="ECO:0000256" key="7">
    <source>
        <dbReference type="ARBA" id="ARBA00023018"/>
    </source>
</evidence>
<keyword evidence="9 19" id="KW-0472">Membrane</keyword>
<feature type="site" description="Interaction with the cone snail toxin Con-ikot-ikot" evidence="17">
    <location>
        <position position="247"/>
    </location>
</feature>
<feature type="binding site" evidence="16">
    <location>
        <position position="78"/>
    </location>
    <ligand>
        <name>L-glutamate</name>
        <dbReference type="ChEBI" id="CHEBI:29985"/>
    </ligand>
</feature>
<accession>A0A553PIE7</accession>
<evidence type="ECO:0000256" key="15">
    <source>
        <dbReference type="ARBA" id="ARBA00034104"/>
    </source>
</evidence>
<feature type="binding site" evidence="16">
    <location>
        <position position="292"/>
    </location>
    <ligand>
        <name>L-glutamate</name>
        <dbReference type="ChEBI" id="CHEBI:29985"/>
    </ligand>
</feature>
<keyword evidence="6 19" id="KW-1133">Transmembrane helix</keyword>
<evidence type="ECO:0000256" key="8">
    <source>
        <dbReference type="ARBA" id="ARBA00023065"/>
    </source>
</evidence>
<comment type="caution">
    <text evidence="22">The sequence shown here is derived from an EMBL/GenBank/DDBJ whole genome shotgun (WGS) entry which is preliminary data.</text>
</comment>
<evidence type="ECO:0000256" key="9">
    <source>
        <dbReference type="ARBA" id="ARBA00023136"/>
    </source>
</evidence>
<keyword evidence="5" id="KW-0732">Signal</keyword>
<dbReference type="SUPFAM" id="SSF53850">
    <property type="entry name" value="Periplasmic binding protein-like II"/>
    <property type="match status" value="1"/>
</dbReference>
<comment type="subcellular location">
    <subcellularLocation>
        <location evidence="15">Postsynaptic cell membrane</location>
        <topology evidence="15">Multi-pass membrane protein</topology>
    </subcellularLocation>
</comment>
<protein>
    <recommendedName>
        <fullName evidence="24">Ionotropic glutamate receptor C-terminal domain-containing protein</fullName>
    </recommendedName>
</protein>
<keyword evidence="12" id="KW-0628">Postsynaptic cell membrane</keyword>
<sequence length="412" mass="46261">MEKLDSKAKQRLGNDRYEGFIIDLADQISSIVGFNYTIKVTNGYGSVNAEGQWNGMIKDLLDETADMAMADLSISYEREQVVDFTMPFLDLGISLLYVKAPSKSVNIFGFLAPLSLNVWLLMILGGLMVSLSMYIIARISPYETEELHQENDGQTPFSSFRHCLWFSVASWVQQGCDFLPRAISGRFVASIWWFFTLIMISSYTANLAAFLTVERMEVPISSASDLASQSKILYGCVATGSTAAFFRNSNNPTYSKMWRTMERHKDEVMMAGNKEGLEQVLQEDGAYAFFMESTSIEYTVERNCQLQQIGGLLDSKSYGIALPHGSPLRARLSDAIIKLNEDGLIRDLKEKWWKKERGGGACQEDVDSSTVSELNLMNVGGIFLVLTLGLIIGTLLAFVERYWMICCQRRKT</sequence>
<evidence type="ECO:0000256" key="12">
    <source>
        <dbReference type="ARBA" id="ARBA00023257"/>
    </source>
</evidence>
<name>A0A553PIE7_TIGCA</name>
<feature type="domain" description="Ionotropic glutamate receptor C-terminal" evidence="20">
    <location>
        <begin position="3"/>
        <end position="355"/>
    </location>
</feature>
<dbReference type="InterPro" id="IPR019594">
    <property type="entry name" value="Glu/Gly-bd"/>
</dbReference>
<evidence type="ECO:0000256" key="5">
    <source>
        <dbReference type="ARBA" id="ARBA00022729"/>
    </source>
</evidence>
<evidence type="ECO:0000256" key="2">
    <source>
        <dbReference type="ARBA" id="ARBA00022448"/>
    </source>
</evidence>
<dbReference type="SUPFAM" id="SSF81324">
    <property type="entry name" value="Voltage-gated potassium channels"/>
    <property type="match status" value="1"/>
</dbReference>
<dbReference type="Gene3D" id="3.40.190.10">
    <property type="entry name" value="Periplasmic binding protein-like II"/>
    <property type="match status" value="2"/>
</dbReference>
<evidence type="ECO:0000256" key="17">
    <source>
        <dbReference type="PIRSR" id="PIRSR601508-2"/>
    </source>
</evidence>
<keyword evidence="8" id="KW-0406">Ion transport</keyword>
<evidence type="ECO:0000256" key="13">
    <source>
        <dbReference type="ARBA" id="ARBA00023286"/>
    </source>
</evidence>
<evidence type="ECO:0000313" key="22">
    <source>
        <dbReference type="EMBL" id="TRY77458.1"/>
    </source>
</evidence>
<dbReference type="FunFam" id="3.40.190.10:FF:000060">
    <property type="entry name" value="Glutamate receptor ionotropic, kainate 1"/>
    <property type="match status" value="1"/>
</dbReference>
<feature type="transmembrane region" description="Helical" evidence="19">
    <location>
        <begin position="118"/>
        <end position="137"/>
    </location>
</feature>
<evidence type="ECO:0000256" key="10">
    <source>
        <dbReference type="ARBA" id="ARBA00023170"/>
    </source>
</evidence>
<dbReference type="SMART" id="SM00079">
    <property type="entry name" value="PBPe"/>
    <property type="match status" value="1"/>
</dbReference>